<dbReference type="PANTHER" id="PTHR42789:SF1">
    <property type="entry name" value="D-ISOMER SPECIFIC 2-HYDROXYACID DEHYDROGENASE FAMILY PROTEIN (AFU_ORTHOLOGUE AFUA_6G10090)"/>
    <property type="match status" value="1"/>
</dbReference>
<dbReference type="CDD" id="cd12172">
    <property type="entry name" value="PGDH_like_2"/>
    <property type="match status" value="1"/>
</dbReference>
<dbReference type="InterPro" id="IPR036291">
    <property type="entry name" value="NAD(P)-bd_dom_sf"/>
</dbReference>
<dbReference type="Proteomes" id="UP000749311">
    <property type="component" value="Unassembled WGS sequence"/>
</dbReference>
<comment type="similarity">
    <text evidence="1 5">Belongs to the D-isomer specific 2-hydroxyacid dehydrogenase family.</text>
</comment>
<dbReference type="PROSITE" id="PS00671">
    <property type="entry name" value="D_2_HYDROXYACID_DH_3"/>
    <property type="match status" value="1"/>
</dbReference>
<dbReference type="InterPro" id="IPR029752">
    <property type="entry name" value="D-isomer_DH_CS1"/>
</dbReference>
<dbReference type="InterPro" id="IPR006139">
    <property type="entry name" value="D-isomer_2_OHA_DH_cat_dom"/>
</dbReference>
<dbReference type="EMBL" id="JAAMOZ010000001">
    <property type="protein sequence ID" value="NIH56004.1"/>
    <property type="molecule type" value="Genomic_DNA"/>
</dbReference>
<evidence type="ECO:0000256" key="4">
    <source>
        <dbReference type="ARBA" id="ARBA00023027"/>
    </source>
</evidence>
<proteinExistence type="inferred from homology"/>
<keyword evidence="4" id="KW-0520">NAD</keyword>
<sequence>MRYPEASSPLSSRQVREELGGADAVIVALDELDAAAISAGRNLKVIAKHGVGVDNIDVGRAALGGITVVNAPGMNSTAVADLVMGLLLALQRKIVDAHNSLLEGRWERFHGPELVDRTMAILGFGRIGHEVAKRAHGFGMRVIAYDPFLAPAEFERAGVERCEEIDAALAEADVVTLHLPSTGTGPLLGGEAIGRMKPGAVLVNAARGDLVDEDAVVAALRDGALAGYAADAFAVEPPVGRPLLTAPNVVFTPHIGAFTDHANELMGMSVVEDILAVLSGRAPRHPVIIKD</sequence>
<dbReference type="PROSITE" id="PS00065">
    <property type="entry name" value="D_2_HYDROXYACID_DH_1"/>
    <property type="match status" value="1"/>
</dbReference>
<evidence type="ECO:0000259" key="7">
    <source>
        <dbReference type="Pfam" id="PF02826"/>
    </source>
</evidence>
<name>A0ABX0SCE7_9ACTN</name>
<keyword evidence="3 5" id="KW-0560">Oxidoreductase</keyword>
<dbReference type="GO" id="GO:0004617">
    <property type="term" value="F:phosphoglycerate dehydrogenase activity"/>
    <property type="evidence" value="ECO:0007669"/>
    <property type="project" value="UniProtKB-EC"/>
</dbReference>
<accession>A0ABX0SCE7</accession>
<evidence type="ECO:0000313" key="8">
    <source>
        <dbReference type="EMBL" id="NIH56004.1"/>
    </source>
</evidence>
<evidence type="ECO:0000256" key="5">
    <source>
        <dbReference type="RuleBase" id="RU003719"/>
    </source>
</evidence>
<evidence type="ECO:0000259" key="6">
    <source>
        <dbReference type="Pfam" id="PF00389"/>
    </source>
</evidence>
<evidence type="ECO:0000313" key="9">
    <source>
        <dbReference type="Proteomes" id="UP000749311"/>
    </source>
</evidence>
<reference evidence="8 9" key="1">
    <citation type="submission" date="2020-02" db="EMBL/GenBank/DDBJ databases">
        <title>Sequencing the genomes of 1000 actinobacteria strains.</title>
        <authorList>
            <person name="Klenk H.-P."/>
        </authorList>
    </citation>
    <scope>NUCLEOTIDE SEQUENCE [LARGE SCALE GENOMIC DNA]</scope>
    <source>
        <strain evidence="8 9">DSM 19609</strain>
    </source>
</reference>
<dbReference type="InterPro" id="IPR006140">
    <property type="entry name" value="D-isomer_DH_NAD-bd"/>
</dbReference>
<evidence type="ECO:0000256" key="2">
    <source>
        <dbReference type="ARBA" id="ARBA00022605"/>
    </source>
</evidence>
<dbReference type="InterPro" id="IPR029753">
    <property type="entry name" value="D-isomer_DH_CS"/>
</dbReference>
<protein>
    <submittedName>
        <fullName evidence="8">D-3-phosphoglycerate dehydrogenase</fullName>
        <ecNumber evidence="8">1.1.1.95</ecNumber>
    </submittedName>
</protein>
<dbReference type="EC" id="1.1.1.95" evidence="8"/>
<dbReference type="Pfam" id="PF02826">
    <property type="entry name" value="2-Hacid_dh_C"/>
    <property type="match status" value="1"/>
</dbReference>
<evidence type="ECO:0000256" key="3">
    <source>
        <dbReference type="ARBA" id="ARBA00023002"/>
    </source>
</evidence>
<feature type="domain" description="D-isomer specific 2-hydroxyacid dehydrogenase catalytic" evidence="6">
    <location>
        <begin position="9"/>
        <end position="287"/>
    </location>
</feature>
<feature type="domain" description="D-isomer specific 2-hydroxyacid dehydrogenase NAD-binding" evidence="7">
    <location>
        <begin position="84"/>
        <end position="256"/>
    </location>
</feature>
<dbReference type="Pfam" id="PF00389">
    <property type="entry name" value="2-Hacid_dh"/>
    <property type="match status" value="1"/>
</dbReference>
<dbReference type="InterPro" id="IPR050857">
    <property type="entry name" value="D-2-hydroxyacid_DH"/>
</dbReference>
<dbReference type="Gene3D" id="3.40.50.720">
    <property type="entry name" value="NAD(P)-binding Rossmann-like Domain"/>
    <property type="match status" value="2"/>
</dbReference>
<comment type="caution">
    <text evidence="8">The sequence shown here is derived from an EMBL/GenBank/DDBJ whole genome shotgun (WGS) entry which is preliminary data.</text>
</comment>
<dbReference type="SUPFAM" id="SSF51735">
    <property type="entry name" value="NAD(P)-binding Rossmann-fold domains"/>
    <property type="match status" value="1"/>
</dbReference>
<gene>
    <name evidence="8" type="ORF">FB473_000649</name>
</gene>
<dbReference type="PANTHER" id="PTHR42789">
    <property type="entry name" value="D-ISOMER SPECIFIC 2-HYDROXYACID DEHYDROGENASE FAMILY PROTEIN (AFU_ORTHOLOGUE AFUA_6G10090)"/>
    <property type="match status" value="1"/>
</dbReference>
<keyword evidence="9" id="KW-1185">Reference proteome</keyword>
<keyword evidence="2" id="KW-0028">Amino-acid biosynthesis</keyword>
<dbReference type="SUPFAM" id="SSF52283">
    <property type="entry name" value="Formate/glycerate dehydrogenase catalytic domain-like"/>
    <property type="match status" value="1"/>
</dbReference>
<organism evidence="8 9">
    <name type="scientific">Brooklawnia cerclae</name>
    <dbReference type="NCBI Taxonomy" id="349934"/>
    <lineage>
        <taxon>Bacteria</taxon>
        <taxon>Bacillati</taxon>
        <taxon>Actinomycetota</taxon>
        <taxon>Actinomycetes</taxon>
        <taxon>Propionibacteriales</taxon>
        <taxon>Propionibacteriaceae</taxon>
        <taxon>Brooklawnia</taxon>
    </lineage>
</organism>
<evidence type="ECO:0000256" key="1">
    <source>
        <dbReference type="ARBA" id="ARBA00005854"/>
    </source>
</evidence>